<evidence type="ECO:0000313" key="1">
    <source>
        <dbReference type="EMBL" id="CAH2227653.1"/>
    </source>
</evidence>
<proteinExistence type="predicted"/>
<protein>
    <submittedName>
        <fullName evidence="1">Jg23953 protein</fullName>
    </submittedName>
</protein>
<keyword evidence="2" id="KW-1185">Reference proteome</keyword>
<organism evidence="1 2">
    <name type="scientific">Pararge aegeria aegeria</name>
    <dbReference type="NCBI Taxonomy" id="348720"/>
    <lineage>
        <taxon>Eukaryota</taxon>
        <taxon>Metazoa</taxon>
        <taxon>Ecdysozoa</taxon>
        <taxon>Arthropoda</taxon>
        <taxon>Hexapoda</taxon>
        <taxon>Insecta</taxon>
        <taxon>Pterygota</taxon>
        <taxon>Neoptera</taxon>
        <taxon>Endopterygota</taxon>
        <taxon>Lepidoptera</taxon>
        <taxon>Glossata</taxon>
        <taxon>Ditrysia</taxon>
        <taxon>Papilionoidea</taxon>
        <taxon>Nymphalidae</taxon>
        <taxon>Satyrinae</taxon>
        <taxon>Satyrini</taxon>
        <taxon>Parargina</taxon>
        <taxon>Pararge</taxon>
    </lineage>
</organism>
<evidence type="ECO:0000313" key="2">
    <source>
        <dbReference type="Proteomes" id="UP000838756"/>
    </source>
</evidence>
<reference evidence="1" key="1">
    <citation type="submission" date="2022-03" db="EMBL/GenBank/DDBJ databases">
        <authorList>
            <person name="Lindestad O."/>
        </authorList>
    </citation>
    <scope>NUCLEOTIDE SEQUENCE</scope>
</reference>
<dbReference type="EMBL" id="CAKXAJ010023369">
    <property type="protein sequence ID" value="CAH2227653.1"/>
    <property type="molecule type" value="Genomic_DNA"/>
</dbReference>
<dbReference type="AlphaFoldDB" id="A0A8S4R4A0"/>
<comment type="caution">
    <text evidence="1">The sequence shown here is derived from an EMBL/GenBank/DDBJ whole genome shotgun (WGS) entry which is preliminary data.</text>
</comment>
<accession>A0A8S4R4A0</accession>
<dbReference type="Proteomes" id="UP000838756">
    <property type="component" value="Unassembled WGS sequence"/>
</dbReference>
<sequence>MFSKVCGAHEYALGQRGGLRSLPLLIVGGGPCPVVVRQWVDMMMRKFTPNAVVVRNFVKSNLRYLSEINPARIAGDQMSLGQLSEE</sequence>
<gene>
    <name evidence="1" type="primary">jg23953</name>
    <name evidence="1" type="ORF">PAEG_LOCUS8029</name>
</gene>
<name>A0A8S4R4A0_9NEOP</name>